<organism evidence="2">
    <name type="scientific">viral metagenome</name>
    <dbReference type="NCBI Taxonomy" id="1070528"/>
    <lineage>
        <taxon>unclassified sequences</taxon>
        <taxon>metagenomes</taxon>
        <taxon>organismal metagenomes</taxon>
    </lineage>
</organism>
<sequence>MKVMPMNDNALSPGEQLLIEKYFFIQSEIERLEVEAWGILDELGIKDIEEDSYRGVYDDGHKQKRPEVHDKGYRRHR</sequence>
<dbReference type="EMBL" id="MT141826">
    <property type="protein sequence ID" value="QJA70855.1"/>
    <property type="molecule type" value="Genomic_DNA"/>
</dbReference>
<dbReference type="AlphaFoldDB" id="A0A6M3JP94"/>
<evidence type="ECO:0000313" key="2">
    <source>
        <dbReference type="EMBL" id="QJA70855.1"/>
    </source>
</evidence>
<name>A0A6M3JP94_9ZZZZ</name>
<feature type="compositionally biased region" description="Basic and acidic residues" evidence="1">
    <location>
        <begin position="56"/>
        <end position="71"/>
    </location>
</feature>
<evidence type="ECO:0000256" key="1">
    <source>
        <dbReference type="SAM" id="MobiDB-lite"/>
    </source>
</evidence>
<proteinExistence type="predicted"/>
<reference evidence="2" key="1">
    <citation type="submission" date="2020-03" db="EMBL/GenBank/DDBJ databases">
        <title>The deep terrestrial virosphere.</title>
        <authorList>
            <person name="Holmfeldt K."/>
            <person name="Nilsson E."/>
            <person name="Simone D."/>
            <person name="Lopez-Fernandez M."/>
            <person name="Wu X."/>
            <person name="de Brujin I."/>
            <person name="Lundin D."/>
            <person name="Andersson A."/>
            <person name="Bertilsson S."/>
            <person name="Dopson M."/>
        </authorList>
    </citation>
    <scope>NUCLEOTIDE SEQUENCE</scope>
    <source>
        <strain evidence="2">MM415A03535</strain>
    </source>
</reference>
<feature type="region of interest" description="Disordered" evidence="1">
    <location>
        <begin position="56"/>
        <end position="77"/>
    </location>
</feature>
<accession>A0A6M3JP94</accession>
<gene>
    <name evidence="2" type="ORF">MM415A03535_0006</name>
</gene>
<protein>
    <submittedName>
        <fullName evidence="2">Uncharacterized protein</fullName>
    </submittedName>
</protein>